<name>A0AAD2GWE1_9AGAR</name>
<dbReference type="Proteomes" id="UP001295794">
    <property type="component" value="Unassembled WGS sequence"/>
</dbReference>
<accession>A0AAD2GWE1</accession>
<gene>
    <name evidence="1" type="ORF">MYCIT1_LOCUS2988</name>
</gene>
<comment type="caution">
    <text evidence="1">The sequence shown here is derived from an EMBL/GenBank/DDBJ whole genome shotgun (WGS) entry which is preliminary data.</text>
</comment>
<organism evidence="1 2">
    <name type="scientific">Mycena citricolor</name>
    <dbReference type="NCBI Taxonomy" id="2018698"/>
    <lineage>
        <taxon>Eukaryota</taxon>
        <taxon>Fungi</taxon>
        <taxon>Dikarya</taxon>
        <taxon>Basidiomycota</taxon>
        <taxon>Agaricomycotina</taxon>
        <taxon>Agaricomycetes</taxon>
        <taxon>Agaricomycetidae</taxon>
        <taxon>Agaricales</taxon>
        <taxon>Marasmiineae</taxon>
        <taxon>Mycenaceae</taxon>
        <taxon>Mycena</taxon>
    </lineage>
</organism>
<protein>
    <submittedName>
        <fullName evidence="1">Uncharacterized protein</fullName>
    </submittedName>
</protein>
<dbReference type="AlphaFoldDB" id="A0AAD2GWE1"/>
<reference evidence="1" key="1">
    <citation type="submission" date="2023-11" db="EMBL/GenBank/DDBJ databases">
        <authorList>
            <person name="De Vega J J."/>
            <person name="De Vega J J."/>
        </authorList>
    </citation>
    <scope>NUCLEOTIDE SEQUENCE</scope>
</reference>
<keyword evidence="2" id="KW-1185">Reference proteome</keyword>
<sequence>MDAAHAHPESDAVRIEMKSVVHKHLSIEVDSKRHGLSHSIKLVTNLECGHLALQQRRHPAHPFSADASGINFDFGNSRLALNEETTRAIDTRGIPPRPSVDLDGELLPLSHSDPPRAIDTRVNSPLISTTYNLALVHVILCFRALGDRQPPSFSADDTRACVPERIRHREHRGYSQAATQMVQKPLPVLWLFMKPLSWKETIAHCWQALATRLPPIRALPFVEWQLFQDIKHWPRMVPLNVHARHSQQDPTFFVHDSLVVNDVSTFYTSLRRLILSTSHVQPI</sequence>
<evidence type="ECO:0000313" key="1">
    <source>
        <dbReference type="EMBL" id="CAK5263524.1"/>
    </source>
</evidence>
<dbReference type="EMBL" id="CAVNYO010000040">
    <property type="protein sequence ID" value="CAK5263524.1"/>
    <property type="molecule type" value="Genomic_DNA"/>
</dbReference>
<evidence type="ECO:0000313" key="2">
    <source>
        <dbReference type="Proteomes" id="UP001295794"/>
    </source>
</evidence>
<proteinExistence type="predicted"/>